<feature type="transmembrane region" description="Helical" evidence="7">
    <location>
        <begin position="666"/>
        <end position="687"/>
    </location>
</feature>
<dbReference type="Proteomes" id="UP000266313">
    <property type="component" value="Chromosome"/>
</dbReference>
<comment type="subcellular location">
    <subcellularLocation>
        <location evidence="1">Cell membrane</location>
        <topology evidence="1">Multi-pass membrane protein</topology>
    </subcellularLocation>
</comment>
<feature type="transmembrane region" description="Helical" evidence="7">
    <location>
        <begin position="357"/>
        <end position="376"/>
    </location>
</feature>
<evidence type="ECO:0000256" key="2">
    <source>
        <dbReference type="ARBA" id="ARBA00022475"/>
    </source>
</evidence>
<organism evidence="9 10">
    <name type="scientific">Methylocaldum marinum</name>
    <dbReference type="NCBI Taxonomy" id="1432792"/>
    <lineage>
        <taxon>Bacteria</taxon>
        <taxon>Pseudomonadati</taxon>
        <taxon>Pseudomonadota</taxon>
        <taxon>Gammaproteobacteria</taxon>
        <taxon>Methylococcales</taxon>
        <taxon>Methylococcaceae</taxon>
        <taxon>Methylocaldum</taxon>
    </lineage>
</organism>
<dbReference type="Pfam" id="PF03176">
    <property type="entry name" value="MMPL"/>
    <property type="match status" value="2"/>
</dbReference>
<keyword evidence="10" id="KW-1185">Reference proteome</keyword>
<dbReference type="EMBL" id="AP017928">
    <property type="protein sequence ID" value="BBA34914.1"/>
    <property type="molecule type" value="Genomic_DNA"/>
</dbReference>
<dbReference type="PANTHER" id="PTHR33406">
    <property type="entry name" value="MEMBRANE PROTEIN MJ1562-RELATED"/>
    <property type="match status" value="1"/>
</dbReference>
<dbReference type="InterPro" id="IPR004869">
    <property type="entry name" value="MMPL_dom"/>
</dbReference>
<evidence type="ECO:0000256" key="5">
    <source>
        <dbReference type="ARBA" id="ARBA00023136"/>
    </source>
</evidence>
<sequence length="823" mass="89642">MSEKKLIAAYADWIVRNRIGVILASLAVIVFLGGFLGRLSFDSNYRIWFDEDDPYLQGYDLFVKEFGHDDMFVVAFEEPRGILQPKSIETIQRLTDKLWHVAGVIRVDSLSNFQALRGDSEGFSAEALFPSGKPVTSELIEAARRYIDQDPLVTGSLISPDRKVGIIRARIAPVAVTPELPAKVYGQLMQILDEEKARSGYEFYMAGGPITDQAFDQVAQKDMGFLVPLLLVVLGVVWFVLFRSILGVLLALGISLLSVIGAMGLTGFVGHKLNVVTTTTPQLLIGIAVAGCVHMAAMFVKAKRNGLNSRDAVKASLRINLSAIVMTSVTTAIGFFSFYFTATIIPLKLFGFEAGCGTLLILLLTVTLLPALLSFFPEKTPRPVFDSPWFKDFLEGLRLASVNRSRQVLLRWLVFIAVFAAFLPMLTVDSNPVSYFRSSFWFAKSVHFLEEKGSGGAVYELVVRGEGPDAIKTVAYMRDLDAFTQYLAKDAPGGLTNVYSLSTVLRNINRALHEDDPGFHTIPDDNASIAQYLFLYSLSVPVGQDINDRFNVDYSASRITAIRALSPTRASRENMDIISDWAARNLKHVKVEFTGRDVLYTNMGNNVSDSLIRSFTVSMLGVTVLIGLLFRSWLLGLASTLPNFLPVLTAMGFMGMAGIYLDIGTIMVASIGYGIAVDDTIHFFSHYREARRAGRTAREAIGEAFSDVGISITFTTMVLVLAFCVFLFGDFMPNVYKGLLVGLFLVVALAADLSITPALLCLIDKPRRLRAGSSETGPGAAGPARPAAEAAGRTEFAAPDADGAAAGDAVFVASPAGRSENPN</sequence>
<feature type="compositionally biased region" description="Low complexity" evidence="6">
    <location>
        <begin position="775"/>
        <end position="794"/>
    </location>
</feature>
<evidence type="ECO:0000259" key="8">
    <source>
        <dbReference type="PROSITE" id="PS50156"/>
    </source>
</evidence>
<feature type="domain" description="SSD" evidence="8">
    <location>
        <begin position="249"/>
        <end position="375"/>
    </location>
</feature>
<dbReference type="InterPro" id="IPR050545">
    <property type="entry name" value="Mycobact_MmpL"/>
</dbReference>
<feature type="transmembrane region" description="Helical" evidence="7">
    <location>
        <begin position="21"/>
        <end position="41"/>
    </location>
</feature>
<feature type="transmembrane region" description="Helical" evidence="7">
    <location>
        <begin position="408"/>
        <end position="428"/>
    </location>
</feature>
<evidence type="ECO:0000256" key="4">
    <source>
        <dbReference type="ARBA" id="ARBA00022989"/>
    </source>
</evidence>
<protein>
    <recommendedName>
        <fullName evidence="8">SSD domain-containing protein</fullName>
    </recommendedName>
</protein>
<dbReference type="RefSeq" id="WP_119630216.1">
    <property type="nucleotide sequence ID" value="NZ_AP017928.1"/>
</dbReference>
<evidence type="ECO:0000313" key="9">
    <source>
        <dbReference type="EMBL" id="BBA34914.1"/>
    </source>
</evidence>
<feature type="transmembrane region" description="Helical" evidence="7">
    <location>
        <begin position="248"/>
        <end position="270"/>
    </location>
</feature>
<proteinExistence type="predicted"/>
<dbReference type="KEGG" id="mmai:sS8_2971"/>
<keyword evidence="3 7" id="KW-0812">Transmembrane</keyword>
<keyword evidence="5 7" id="KW-0472">Membrane</keyword>
<evidence type="ECO:0000256" key="1">
    <source>
        <dbReference type="ARBA" id="ARBA00004651"/>
    </source>
</evidence>
<evidence type="ECO:0000256" key="6">
    <source>
        <dbReference type="SAM" id="MobiDB-lite"/>
    </source>
</evidence>
<dbReference type="AlphaFoldDB" id="A0A250KTS9"/>
<feature type="transmembrane region" description="Helical" evidence="7">
    <location>
        <begin position="642"/>
        <end position="660"/>
    </location>
</feature>
<evidence type="ECO:0000256" key="7">
    <source>
        <dbReference type="SAM" id="Phobius"/>
    </source>
</evidence>
<dbReference type="SUPFAM" id="SSF82866">
    <property type="entry name" value="Multidrug efflux transporter AcrB transmembrane domain"/>
    <property type="match status" value="2"/>
</dbReference>
<reference evidence="9 10" key="1">
    <citation type="submission" date="2016-12" db="EMBL/GenBank/DDBJ databases">
        <title>Genome sequencing of Methylocaldum marinum.</title>
        <authorList>
            <person name="Takeuchi M."/>
            <person name="Kamagata Y."/>
            <person name="Hiraoka S."/>
            <person name="Oshima K."/>
            <person name="Hattori M."/>
            <person name="Iwasaki W."/>
        </authorList>
    </citation>
    <scope>NUCLEOTIDE SEQUENCE [LARGE SCALE GENOMIC DNA]</scope>
    <source>
        <strain evidence="9 10">S8</strain>
    </source>
</reference>
<feature type="transmembrane region" description="Helical" evidence="7">
    <location>
        <begin position="282"/>
        <end position="300"/>
    </location>
</feature>
<dbReference type="GO" id="GO:0005886">
    <property type="term" value="C:plasma membrane"/>
    <property type="evidence" value="ECO:0007669"/>
    <property type="project" value="UniProtKB-SubCell"/>
</dbReference>
<feature type="transmembrane region" description="Helical" evidence="7">
    <location>
        <begin position="708"/>
        <end position="728"/>
    </location>
</feature>
<accession>A0A250KTS9</accession>
<dbReference type="InterPro" id="IPR000731">
    <property type="entry name" value="SSD"/>
</dbReference>
<dbReference type="Gene3D" id="1.20.1640.10">
    <property type="entry name" value="Multidrug efflux transporter AcrB transmembrane domain"/>
    <property type="match status" value="2"/>
</dbReference>
<feature type="region of interest" description="Disordered" evidence="6">
    <location>
        <begin position="772"/>
        <end position="794"/>
    </location>
</feature>
<feature type="transmembrane region" description="Helical" evidence="7">
    <location>
        <begin position="321"/>
        <end position="345"/>
    </location>
</feature>
<keyword evidence="4 7" id="KW-1133">Transmembrane helix</keyword>
<keyword evidence="2" id="KW-1003">Cell membrane</keyword>
<feature type="transmembrane region" description="Helical" evidence="7">
    <location>
        <begin position="611"/>
        <end position="630"/>
    </location>
</feature>
<name>A0A250KTS9_9GAMM</name>
<dbReference type="PROSITE" id="PS50156">
    <property type="entry name" value="SSD"/>
    <property type="match status" value="2"/>
</dbReference>
<dbReference type="OrthoDB" id="9803781at2"/>
<gene>
    <name evidence="9" type="ORF">sS8_2971</name>
</gene>
<dbReference type="PANTHER" id="PTHR33406:SF12">
    <property type="entry name" value="BLR2997 PROTEIN"/>
    <property type="match status" value="1"/>
</dbReference>
<feature type="transmembrane region" description="Helical" evidence="7">
    <location>
        <begin position="740"/>
        <end position="763"/>
    </location>
</feature>
<feature type="transmembrane region" description="Helical" evidence="7">
    <location>
        <begin position="223"/>
        <end position="241"/>
    </location>
</feature>
<feature type="domain" description="SSD" evidence="8">
    <location>
        <begin position="633"/>
        <end position="762"/>
    </location>
</feature>
<evidence type="ECO:0000256" key="3">
    <source>
        <dbReference type="ARBA" id="ARBA00022692"/>
    </source>
</evidence>
<evidence type="ECO:0000313" key="10">
    <source>
        <dbReference type="Proteomes" id="UP000266313"/>
    </source>
</evidence>